<proteinExistence type="predicted"/>
<evidence type="ECO:0000313" key="2">
    <source>
        <dbReference type="EMBL" id="RRT43838.1"/>
    </source>
</evidence>
<accession>A0A426XWA6</accession>
<organism evidence="2 3">
    <name type="scientific">Ensete ventricosum</name>
    <name type="common">Abyssinian banana</name>
    <name type="synonym">Musa ensete</name>
    <dbReference type="NCBI Taxonomy" id="4639"/>
    <lineage>
        <taxon>Eukaryota</taxon>
        <taxon>Viridiplantae</taxon>
        <taxon>Streptophyta</taxon>
        <taxon>Embryophyta</taxon>
        <taxon>Tracheophyta</taxon>
        <taxon>Spermatophyta</taxon>
        <taxon>Magnoliopsida</taxon>
        <taxon>Liliopsida</taxon>
        <taxon>Zingiberales</taxon>
        <taxon>Musaceae</taxon>
        <taxon>Ensete</taxon>
    </lineage>
</organism>
<feature type="region of interest" description="Disordered" evidence="1">
    <location>
        <begin position="132"/>
        <end position="157"/>
    </location>
</feature>
<evidence type="ECO:0000256" key="1">
    <source>
        <dbReference type="SAM" id="MobiDB-lite"/>
    </source>
</evidence>
<gene>
    <name evidence="2" type="ORF">B296_00015415</name>
</gene>
<dbReference type="Proteomes" id="UP000287651">
    <property type="component" value="Unassembled WGS sequence"/>
</dbReference>
<reference evidence="2 3" key="1">
    <citation type="journal article" date="2014" name="Agronomy (Basel)">
        <title>A Draft Genome Sequence for Ensete ventricosum, the Drought-Tolerant Tree Against Hunger.</title>
        <authorList>
            <person name="Harrison J."/>
            <person name="Moore K.A."/>
            <person name="Paszkiewicz K."/>
            <person name="Jones T."/>
            <person name="Grant M."/>
            <person name="Ambacheew D."/>
            <person name="Muzemil S."/>
            <person name="Studholme D.J."/>
        </authorList>
    </citation>
    <scope>NUCLEOTIDE SEQUENCE [LARGE SCALE GENOMIC DNA]</scope>
</reference>
<dbReference type="AlphaFoldDB" id="A0A426XWA6"/>
<sequence length="157" mass="17129">MPLLDKINSRAPARSDQLPLRSVLEPLLSQINSRAPARLDQLPLRSVPEPLLGARLTARTAGMVERYDDMVSNKGSKDISFVSTWKQKTQNRRVSDPSLRAGCATEAKRSGRRGSGECGCSAIVGHRRRGNLPSHYPLSYSVPAGDSVGLKKPSHRS</sequence>
<protein>
    <submittedName>
        <fullName evidence="2">Uncharacterized protein</fullName>
    </submittedName>
</protein>
<name>A0A426XWA6_ENSVE</name>
<comment type="caution">
    <text evidence="2">The sequence shown here is derived from an EMBL/GenBank/DDBJ whole genome shotgun (WGS) entry which is preliminary data.</text>
</comment>
<evidence type="ECO:0000313" key="3">
    <source>
        <dbReference type="Proteomes" id="UP000287651"/>
    </source>
</evidence>
<dbReference type="EMBL" id="AMZH03016879">
    <property type="protein sequence ID" value="RRT43838.1"/>
    <property type="molecule type" value="Genomic_DNA"/>
</dbReference>